<protein>
    <submittedName>
        <fullName evidence="2">Uncharacterized protein</fullName>
    </submittedName>
</protein>
<gene>
    <name evidence="2" type="ORF">LPB301_08055</name>
</gene>
<accession>A0A1B8U1V1</accession>
<feature type="region of interest" description="Disordered" evidence="1">
    <location>
        <begin position="1"/>
        <end position="61"/>
    </location>
</feature>
<evidence type="ECO:0000256" key="1">
    <source>
        <dbReference type="SAM" id="MobiDB-lite"/>
    </source>
</evidence>
<comment type="caution">
    <text evidence="2">The sequence shown here is derived from an EMBL/GenBank/DDBJ whole genome shotgun (WGS) entry which is preliminary data.</text>
</comment>
<feature type="compositionally biased region" description="Basic and acidic residues" evidence="1">
    <location>
        <begin position="1"/>
        <end position="10"/>
    </location>
</feature>
<proteinExistence type="predicted"/>
<dbReference type="OrthoDB" id="1202948at2"/>
<reference evidence="3" key="1">
    <citation type="submission" date="2016-02" db="EMBL/GenBank/DDBJ databases">
        <title>Paenibacillus sp. LPB0068, isolated from Crassostrea gigas.</title>
        <authorList>
            <person name="Shin S.-K."/>
            <person name="Yi H."/>
        </authorList>
    </citation>
    <scope>NUCLEOTIDE SEQUENCE [LARGE SCALE GENOMIC DNA]</scope>
    <source>
        <strain evidence="3">KCTC 23969</strain>
    </source>
</reference>
<keyword evidence="3" id="KW-1185">Reference proteome</keyword>
<dbReference type="Proteomes" id="UP000092612">
    <property type="component" value="Unassembled WGS sequence"/>
</dbReference>
<evidence type="ECO:0000313" key="3">
    <source>
        <dbReference type="Proteomes" id="UP000092612"/>
    </source>
</evidence>
<dbReference type="RefSeq" id="WP_068359970.1">
    <property type="nucleotide sequence ID" value="NZ_CP019337.1"/>
</dbReference>
<dbReference type="STRING" id="996801.BW723_13725"/>
<dbReference type="EMBL" id="LSFL01000029">
    <property type="protein sequence ID" value="OBY65759.1"/>
    <property type="molecule type" value="Genomic_DNA"/>
</dbReference>
<sequence>MAEDKHEPHLHPLKGTVKKGYKDKDSSKKRLQGEDKEKLENQVHSATDESNKRVADKIQNT</sequence>
<dbReference type="KEGG" id="prn:BW723_13725"/>
<organism evidence="2 3">
    <name type="scientific">Polaribacter reichenbachii</name>
    <dbReference type="NCBI Taxonomy" id="996801"/>
    <lineage>
        <taxon>Bacteria</taxon>
        <taxon>Pseudomonadati</taxon>
        <taxon>Bacteroidota</taxon>
        <taxon>Flavobacteriia</taxon>
        <taxon>Flavobacteriales</taxon>
        <taxon>Flavobacteriaceae</taxon>
    </lineage>
</organism>
<dbReference type="AlphaFoldDB" id="A0A1B8U1V1"/>
<name>A0A1B8U1V1_9FLAO</name>
<evidence type="ECO:0000313" key="2">
    <source>
        <dbReference type="EMBL" id="OBY65759.1"/>
    </source>
</evidence>
<feature type="compositionally biased region" description="Basic and acidic residues" evidence="1">
    <location>
        <begin position="20"/>
        <end position="61"/>
    </location>
</feature>